<proteinExistence type="predicted"/>
<keyword evidence="2" id="KW-1185">Reference proteome</keyword>
<evidence type="ECO:0000313" key="1">
    <source>
        <dbReference type="EMBL" id="QBJ93636.1"/>
    </source>
</evidence>
<sequence length="179" mass="19102">MCRVDVVAKEAAIGRFLDAYPRAIDAGQGHPALQGCEDVRWSGFPECPAGIPMLLRTLLDREAASEANRALTNSLLDGITAMNVAAPMALPFLLRLADDPRVPARSGLRDLLVTIAEFSESIDAGAEASVLWFGSDSEHPEREQCRAVFAQHAGVVATLAEKLAGPGQRTKLRQATGLP</sequence>
<organism evidence="1 2">
    <name type="scientific">Streptomyces seoulensis</name>
    <dbReference type="NCBI Taxonomy" id="73044"/>
    <lineage>
        <taxon>Bacteria</taxon>
        <taxon>Bacillati</taxon>
        <taxon>Actinomycetota</taxon>
        <taxon>Actinomycetes</taxon>
        <taxon>Kitasatosporales</taxon>
        <taxon>Streptomycetaceae</taxon>
        <taxon>Streptomyces</taxon>
    </lineage>
</organism>
<protein>
    <submittedName>
        <fullName evidence="1">Uncharacterized protein</fullName>
    </submittedName>
</protein>
<name>A0A4V1A078_STRSO</name>
<dbReference type="Proteomes" id="UP000292547">
    <property type="component" value="Chromosome"/>
</dbReference>
<accession>A0A4V1A078</accession>
<reference evidence="1 2" key="1">
    <citation type="submission" date="2018-08" db="EMBL/GenBank/DDBJ databases">
        <title>The complete genome sequence of Streptomyces seoulensis, a pioneer strain for nickel superoxide dismutase discovery.</title>
        <authorList>
            <person name="Shin J."/>
            <person name="Lee J.-S."/>
            <person name="Lee E.-J."/>
            <person name="Youn H.-D."/>
        </authorList>
    </citation>
    <scope>NUCLEOTIDE SEQUENCE [LARGE SCALE GENOMIC DNA]</scope>
    <source>
        <strain evidence="1 2">KCTC 9819</strain>
    </source>
</reference>
<evidence type="ECO:0000313" key="2">
    <source>
        <dbReference type="Proteomes" id="UP000292547"/>
    </source>
</evidence>
<dbReference type="KEGG" id="sseo:D0Z67_27430"/>
<dbReference type="AlphaFoldDB" id="A0A4V1A078"/>
<dbReference type="EMBL" id="CP032229">
    <property type="protein sequence ID" value="QBJ93636.1"/>
    <property type="molecule type" value="Genomic_DNA"/>
</dbReference>
<gene>
    <name evidence="1" type="ORF">D0Z67_27430</name>
</gene>